<sequence length="82" mass="8765">MVINEESMHRITRNHNSYPSQHIRKPYGEIHLKAQPSSTPGNLISIISIHGDEEALPLGEEKEGSGSVNGGVVGGEGHVPAD</sequence>
<gene>
    <name evidence="2" type="ORF">D0Y65_026699</name>
</gene>
<organism evidence="2 3">
    <name type="scientific">Glycine soja</name>
    <name type="common">Wild soybean</name>
    <dbReference type="NCBI Taxonomy" id="3848"/>
    <lineage>
        <taxon>Eukaryota</taxon>
        <taxon>Viridiplantae</taxon>
        <taxon>Streptophyta</taxon>
        <taxon>Embryophyta</taxon>
        <taxon>Tracheophyta</taxon>
        <taxon>Spermatophyta</taxon>
        <taxon>Magnoliopsida</taxon>
        <taxon>eudicotyledons</taxon>
        <taxon>Gunneridae</taxon>
        <taxon>Pentapetalae</taxon>
        <taxon>rosids</taxon>
        <taxon>fabids</taxon>
        <taxon>Fabales</taxon>
        <taxon>Fabaceae</taxon>
        <taxon>Papilionoideae</taxon>
        <taxon>50 kb inversion clade</taxon>
        <taxon>NPAAA clade</taxon>
        <taxon>indigoferoid/millettioid clade</taxon>
        <taxon>Phaseoleae</taxon>
        <taxon>Glycine</taxon>
        <taxon>Glycine subgen. Soja</taxon>
    </lineage>
</organism>
<protein>
    <submittedName>
        <fullName evidence="2">Uncharacterized protein</fullName>
    </submittedName>
</protein>
<evidence type="ECO:0000313" key="3">
    <source>
        <dbReference type="Proteomes" id="UP000289340"/>
    </source>
</evidence>
<evidence type="ECO:0000313" key="2">
    <source>
        <dbReference type="EMBL" id="RZB86725.1"/>
    </source>
</evidence>
<dbReference type="EMBL" id="QZWG01000010">
    <property type="protein sequence ID" value="RZB86725.1"/>
    <property type="molecule type" value="Genomic_DNA"/>
</dbReference>
<evidence type="ECO:0000256" key="1">
    <source>
        <dbReference type="SAM" id="MobiDB-lite"/>
    </source>
</evidence>
<feature type="region of interest" description="Disordered" evidence="1">
    <location>
        <begin position="59"/>
        <end position="82"/>
    </location>
</feature>
<proteinExistence type="predicted"/>
<keyword evidence="3" id="KW-1185">Reference proteome</keyword>
<reference evidence="2 3" key="1">
    <citation type="submission" date="2018-09" db="EMBL/GenBank/DDBJ databases">
        <title>A high-quality reference genome of wild soybean provides a powerful tool to mine soybean genomes.</title>
        <authorList>
            <person name="Xie M."/>
            <person name="Chung C.Y.L."/>
            <person name="Li M.-W."/>
            <person name="Wong F.-L."/>
            <person name="Chan T.-F."/>
            <person name="Lam H.-M."/>
        </authorList>
    </citation>
    <scope>NUCLEOTIDE SEQUENCE [LARGE SCALE GENOMIC DNA]</scope>
    <source>
        <strain evidence="3">cv. W05</strain>
        <tissue evidence="2">Hypocotyl of etiolated seedlings</tissue>
    </source>
</reference>
<name>A0A445IKZ4_GLYSO</name>
<comment type="caution">
    <text evidence="2">The sequence shown here is derived from an EMBL/GenBank/DDBJ whole genome shotgun (WGS) entry which is preliminary data.</text>
</comment>
<dbReference type="Proteomes" id="UP000289340">
    <property type="component" value="Chromosome 10"/>
</dbReference>
<accession>A0A445IKZ4</accession>
<feature type="compositionally biased region" description="Gly residues" evidence="1">
    <location>
        <begin position="67"/>
        <end position="82"/>
    </location>
</feature>
<dbReference type="AlphaFoldDB" id="A0A445IKZ4"/>
<feature type="region of interest" description="Disordered" evidence="1">
    <location>
        <begin position="1"/>
        <end position="22"/>
    </location>
</feature>